<dbReference type="InterPro" id="IPR011011">
    <property type="entry name" value="Znf_FYVE_PHD"/>
</dbReference>
<keyword evidence="2 4" id="KW-0863">Zinc-finger</keyword>
<feature type="domain" description="PHD-type" evidence="6">
    <location>
        <begin position="235"/>
        <end position="288"/>
    </location>
</feature>
<proteinExistence type="predicted"/>
<evidence type="ECO:0000256" key="4">
    <source>
        <dbReference type="PROSITE-ProRule" id="PRU00146"/>
    </source>
</evidence>
<dbReference type="PROSITE" id="PS50016">
    <property type="entry name" value="ZF_PHD_2"/>
    <property type="match status" value="1"/>
</dbReference>
<gene>
    <name evidence="7" type="ORF">MEDL_4865</name>
</gene>
<dbReference type="InterPro" id="IPR013083">
    <property type="entry name" value="Znf_RING/FYVE/PHD"/>
</dbReference>
<dbReference type="InterPro" id="IPR019787">
    <property type="entry name" value="Znf_PHD-finger"/>
</dbReference>
<dbReference type="InterPro" id="IPR001965">
    <property type="entry name" value="Znf_PHD"/>
</dbReference>
<dbReference type="GO" id="GO:0008270">
    <property type="term" value="F:zinc ion binding"/>
    <property type="evidence" value="ECO:0007669"/>
    <property type="project" value="UniProtKB-KW"/>
</dbReference>
<feature type="region of interest" description="Disordered" evidence="5">
    <location>
        <begin position="356"/>
        <end position="402"/>
    </location>
</feature>
<feature type="region of interest" description="Disordered" evidence="5">
    <location>
        <begin position="690"/>
        <end position="721"/>
    </location>
</feature>
<feature type="region of interest" description="Disordered" evidence="5">
    <location>
        <begin position="592"/>
        <end position="616"/>
    </location>
</feature>
<keyword evidence="8" id="KW-1185">Reference proteome</keyword>
<protein>
    <submittedName>
        <fullName evidence="7">TAF3</fullName>
    </submittedName>
</protein>
<evidence type="ECO:0000313" key="8">
    <source>
        <dbReference type="Proteomes" id="UP000683360"/>
    </source>
</evidence>
<dbReference type="InterPro" id="IPR019786">
    <property type="entry name" value="Zinc_finger_PHD-type_CS"/>
</dbReference>
<dbReference type="Pfam" id="PF00628">
    <property type="entry name" value="PHD"/>
    <property type="match status" value="1"/>
</dbReference>
<dbReference type="SMART" id="SM00249">
    <property type="entry name" value="PHD"/>
    <property type="match status" value="1"/>
</dbReference>
<dbReference type="Proteomes" id="UP000683360">
    <property type="component" value="Unassembled WGS sequence"/>
</dbReference>
<sequence>MATGGSNPPKTLRRSQRSNTNLMRQSLSPQKNHASLVHKNYQLNPDVAISKKKNNCLSAPITCEMKPKSNFIVKCNTASFELVKTKLYDILFSHSFQTDYVVSSEKGKDNSQNEVELRYKIHNKRKDGSSGTYHKFTINVYNTTSSLLVNVPKIDIFTESILPIIEDHIVKNIGQVNARNNHLNIAMSTRNAQEVEINVENQLSCSDTRTEGQTPESAIVLVRPNKTPSASVDIIYYCPACNEEANMNTIACESCDEWYHYTCVGLSKSEINKLDPSLPFICRPCNENELMTKEQPTTSIQKLADMPFLESKIITNSDKTLELSPAKTPSSVSTSAQNNFSPKKVIQGHRDLSGELTQSTVQSSSSIQKPIEETPKSHDSNATSDHQMRPKQSARQKTTTKSIENKTYIIELEKRIREHEKTINLFEKREELRSENYGSSNQTNRPSYSCTCSNQNQSSQELYFLNIQRQMEIQAMEMRLKALETQTMQNLSIQTAMTTQLALQIQQQTIAKLQYPANLPTYIAPPSYTQPQHYSYTTPPYFHQNIQPPQMPLSGPSISMSHPRHMTPPNMFINHPPPLHPNYNMAAHSQTNMSTNQQIHSNREFSLPPQSSTAQPFMSNANVQNVQIPSQHLHDTTDRSPKEMYQNNQKVSSTRKNRHATNTSQQSTKDQQPDLLDQSAWMFQAKLANRSGNNNRTAETADIEQNKQNQRNERSNQGSDQSAWMFQAKLVTDPVNNNTNRDHLNGKQNLGHHFLYLPPREKAPNIAQDHLTYIRD</sequence>
<dbReference type="AlphaFoldDB" id="A0A8S3Q0W5"/>
<dbReference type="EMBL" id="CAJPWZ010000295">
    <property type="protein sequence ID" value="CAG2189569.1"/>
    <property type="molecule type" value="Genomic_DNA"/>
</dbReference>
<dbReference type="SUPFAM" id="SSF57903">
    <property type="entry name" value="FYVE/PHD zinc finger"/>
    <property type="match status" value="1"/>
</dbReference>
<feature type="compositionally biased region" description="Polar residues" evidence="5">
    <location>
        <begin position="393"/>
        <end position="402"/>
    </location>
</feature>
<keyword evidence="3" id="KW-0862">Zinc</keyword>
<feature type="compositionally biased region" description="Basic and acidic residues" evidence="5">
    <location>
        <begin position="632"/>
        <end position="642"/>
    </location>
</feature>
<name>A0A8S3Q0W5_MYTED</name>
<evidence type="ECO:0000256" key="3">
    <source>
        <dbReference type="ARBA" id="ARBA00022833"/>
    </source>
</evidence>
<feature type="compositionally biased region" description="Basic and acidic residues" evidence="5">
    <location>
        <begin position="370"/>
        <end position="379"/>
    </location>
</feature>
<evidence type="ECO:0000256" key="5">
    <source>
        <dbReference type="SAM" id="MobiDB-lite"/>
    </source>
</evidence>
<keyword evidence="1" id="KW-0479">Metal-binding</keyword>
<evidence type="ECO:0000259" key="6">
    <source>
        <dbReference type="PROSITE" id="PS50016"/>
    </source>
</evidence>
<dbReference type="OrthoDB" id="10002605at2759"/>
<dbReference type="CDD" id="cd15517">
    <property type="entry name" value="PHD_TCF19_like"/>
    <property type="match status" value="1"/>
</dbReference>
<feature type="compositionally biased region" description="Low complexity" evidence="5">
    <location>
        <begin position="357"/>
        <end position="366"/>
    </location>
</feature>
<evidence type="ECO:0000256" key="2">
    <source>
        <dbReference type="ARBA" id="ARBA00022771"/>
    </source>
</evidence>
<evidence type="ECO:0000256" key="1">
    <source>
        <dbReference type="ARBA" id="ARBA00022723"/>
    </source>
</evidence>
<feature type="region of interest" description="Disordered" evidence="5">
    <location>
        <begin position="320"/>
        <end position="342"/>
    </location>
</feature>
<comment type="caution">
    <text evidence="7">The sequence shown here is derived from an EMBL/GenBank/DDBJ whole genome shotgun (WGS) entry which is preliminary data.</text>
</comment>
<dbReference type="PROSITE" id="PS01359">
    <property type="entry name" value="ZF_PHD_1"/>
    <property type="match status" value="1"/>
</dbReference>
<accession>A0A8S3Q0W5</accession>
<reference evidence="7" key="1">
    <citation type="submission" date="2021-03" db="EMBL/GenBank/DDBJ databases">
        <authorList>
            <person name="Bekaert M."/>
        </authorList>
    </citation>
    <scope>NUCLEOTIDE SEQUENCE</scope>
</reference>
<evidence type="ECO:0000313" key="7">
    <source>
        <dbReference type="EMBL" id="CAG2189569.1"/>
    </source>
</evidence>
<organism evidence="7 8">
    <name type="scientific">Mytilus edulis</name>
    <name type="common">Blue mussel</name>
    <dbReference type="NCBI Taxonomy" id="6550"/>
    <lineage>
        <taxon>Eukaryota</taxon>
        <taxon>Metazoa</taxon>
        <taxon>Spiralia</taxon>
        <taxon>Lophotrochozoa</taxon>
        <taxon>Mollusca</taxon>
        <taxon>Bivalvia</taxon>
        <taxon>Autobranchia</taxon>
        <taxon>Pteriomorphia</taxon>
        <taxon>Mytilida</taxon>
        <taxon>Mytiloidea</taxon>
        <taxon>Mytilidae</taxon>
        <taxon>Mytilinae</taxon>
        <taxon>Mytilus</taxon>
    </lineage>
</organism>
<feature type="compositionally biased region" description="Polar residues" evidence="5">
    <location>
        <begin position="660"/>
        <end position="670"/>
    </location>
</feature>
<feature type="region of interest" description="Disordered" evidence="5">
    <location>
        <begin position="632"/>
        <end position="673"/>
    </location>
</feature>
<dbReference type="Gene3D" id="3.30.40.10">
    <property type="entry name" value="Zinc/RING finger domain, C3HC4 (zinc finger)"/>
    <property type="match status" value="1"/>
</dbReference>
<feature type="compositionally biased region" description="Polar residues" evidence="5">
    <location>
        <begin position="327"/>
        <end position="341"/>
    </location>
</feature>